<keyword evidence="2" id="KW-1185">Reference proteome</keyword>
<gene>
    <name evidence="1" type="ORF">EVAR_40453_1</name>
</gene>
<reference evidence="1 2" key="1">
    <citation type="journal article" date="2019" name="Commun. Biol.">
        <title>The bagworm genome reveals a unique fibroin gene that provides high tensile strength.</title>
        <authorList>
            <person name="Kono N."/>
            <person name="Nakamura H."/>
            <person name="Ohtoshi R."/>
            <person name="Tomita M."/>
            <person name="Numata K."/>
            <person name="Arakawa K."/>
        </authorList>
    </citation>
    <scope>NUCLEOTIDE SEQUENCE [LARGE SCALE GENOMIC DNA]</scope>
</reference>
<name>A0A4C1X0J2_EUMVA</name>
<dbReference type="EMBL" id="BGZK01000693">
    <property type="protein sequence ID" value="GBP56462.1"/>
    <property type="molecule type" value="Genomic_DNA"/>
</dbReference>
<evidence type="ECO:0000313" key="2">
    <source>
        <dbReference type="Proteomes" id="UP000299102"/>
    </source>
</evidence>
<comment type="caution">
    <text evidence="1">The sequence shown here is derived from an EMBL/GenBank/DDBJ whole genome shotgun (WGS) entry which is preliminary data.</text>
</comment>
<protein>
    <submittedName>
        <fullName evidence="1">Uncharacterized protein</fullName>
    </submittedName>
</protein>
<organism evidence="1 2">
    <name type="scientific">Eumeta variegata</name>
    <name type="common">Bagworm moth</name>
    <name type="synonym">Eumeta japonica</name>
    <dbReference type="NCBI Taxonomy" id="151549"/>
    <lineage>
        <taxon>Eukaryota</taxon>
        <taxon>Metazoa</taxon>
        <taxon>Ecdysozoa</taxon>
        <taxon>Arthropoda</taxon>
        <taxon>Hexapoda</taxon>
        <taxon>Insecta</taxon>
        <taxon>Pterygota</taxon>
        <taxon>Neoptera</taxon>
        <taxon>Endopterygota</taxon>
        <taxon>Lepidoptera</taxon>
        <taxon>Glossata</taxon>
        <taxon>Ditrysia</taxon>
        <taxon>Tineoidea</taxon>
        <taxon>Psychidae</taxon>
        <taxon>Oiketicinae</taxon>
        <taxon>Eumeta</taxon>
    </lineage>
</organism>
<accession>A0A4C1X0J2</accession>
<dbReference type="Proteomes" id="UP000299102">
    <property type="component" value="Unassembled WGS sequence"/>
</dbReference>
<evidence type="ECO:0000313" key="1">
    <source>
        <dbReference type="EMBL" id="GBP56462.1"/>
    </source>
</evidence>
<sequence>MSRSAKAVVLKFGVVQRIGNDNDCAGKTKGNAFAAADRGARALNTWATLELNSSKALELISVSVLLILCFRRCDGAPLSVARAAPAPRRWAGGVFKGRRALMSHHCLLGCVNFIPLFKSLQLALPGNF</sequence>
<proteinExistence type="predicted"/>
<dbReference type="AlphaFoldDB" id="A0A4C1X0J2"/>